<dbReference type="InterPro" id="IPR015421">
    <property type="entry name" value="PyrdxlP-dep_Trfase_major"/>
</dbReference>
<dbReference type="EMBL" id="JACVVK020000090">
    <property type="protein sequence ID" value="KAK7493692.1"/>
    <property type="molecule type" value="Genomic_DNA"/>
</dbReference>
<protein>
    <recommendedName>
        <fullName evidence="10">Tyrosine decarboxylase</fullName>
    </recommendedName>
</protein>
<evidence type="ECO:0000313" key="8">
    <source>
        <dbReference type="EMBL" id="KAK7493692.1"/>
    </source>
</evidence>
<dbReference type="PROSITE" id="PS00392">
    <property type="entry name" value="DDC_GAD_HDC_YDC"/>
    <property type="match status" value="1"/>
</dbReference>
<comment type="similarity">
    <text evidence="2 6">Belongs to the group II decarboxylase family.</text>
</comment>
<comment type="cofactor">
    <cofactor evidence="1 6">
        <name>pyridoxal 5'-phosphate</name>
        <dbReference type="ChEBI" id="CHEBI:597326"/>
    </cofactor>
</comment>
<reference evidence="8 9" key="1">
    <citation type="journal article" date="2023" name="Sci. Data">
        <title>Genome assembly of the Korean intertidal mud-creeper Batillaria attramentaria.</title>
        <authorList>
            <person name="Patra A.K."/>
            <person name="Ho P.T."/>
            <person name="Jun S."/>
            <person name="Lee S.J."/>
            <person name="Kim Y."/>
            <person name="Won Y.J."/>
        </authorList>
    </citation>
    <scope>NUCLEOTIDE SEQUENCE [LARGE SCALE GENOMIC DNA]</scope>
    <source>
        <strain evidence="8">Wonlab-2016</strain>
    </source>
</reference>
<dbReference type="Gene3D" id="3.90.1150.10">
    <property type="entry name" value="Aspartate Aminotransferase, domain 1"/>
    <property type="match status" value="1"/>
</dbReference>
<dbReference type="InterPro" id="IPR002129">
    <property type="entry name" value="PyrdxlP-dep_de-COase"/>
</dbReference>
<dbReference type="PANTHER" id="PTHR11999">
    <property type="entry name" value="GROUP II PYRIDOXAL-5-PHOSPHATE DECARBOXYLASE"/>
    <property type="match status" value="1"/>
</dbReference>
<keyword evidence="9" id="KW-1185">Reference proteome</keyword>
<dbReference type="Gene3D" id="3.40.640.10">
    <property type="entry name" value="Type I PLP-dependent aspartate aminotransferase-like (Major domain)"/>
    <property type="match status" value="3"/>
</dbReference>
<evidence type="ECO:0000256" key="5">
    <source>
        <dbReference type="ARBA" id="ARBA00023239"/>
    </source>
</evidence>
<accession>A0ABD0L3U1</accession>
<keyword evidence="5 6" id="KW-0456">Lyase</keyword>
<evidence type="ECO:0000256" key="3">
    <source>
        <dbReference type="ARBA" id="ARBA00022793"/>
    </source>
</evidence>
<evidence type="ECO:0000313" key="9">
    <source>
        <dbReference type="Proteomes" id="UP001519460"/>
    </source>
</evidence>
<evidence type="ECO:0008006" key="10">
    <source>
        <dbReference type="Google" id="ProtNLM"/>
    </source>
</evidence>
<dbReference type="AlphaFoldDB" id="A0ABD0L3U1"/>
<keyword evidence="4 6" id="KW-0663">Pyridoxal phosphate</keyword>
<proteinExistence type="inferred from homology"/>
<feature type="region of interest" description="Disordered" evidence="7">
    <location>
        <begin position="487"/>
        <end position="525"/>
    </location>
</feature>
<name>A0ABD0L3U1_9CAEN</name>
<feature type="compositionally biased region" description="Polar residues" evidence="7">
    <location>
        <begin position="513"/>
        <end position="525"/>
    </location>
</feature>
<evidence type="ECO:0000256" key="1">
    <source>
        <dbReference type="ARBA" id="ARBA00001933"/>
    </source>
</evidence>
<keyword evidence="3" id="KW-0210">Decarboxylase</keyword>
<sequence length="525" mass="59075">MDADEFRKRGKEMVDYIATYMETLEERRVTPEVEPGYLRHLLPAYPPKKGENFDKVMKDVERAIMPGITHWQHPHFHAYFPAGNSFPSILGDMLSDAIGCIGFSWAASPACTELEMLVLDWVGKMIGLPRTFLHESGEGGGVIQGSASECVLVTLLAARHAALKRLKVRLPFVEDGVLLSKLVAYSSKLAHSCVERAGIIGFVKMRQLEEDRRLGLIPFYVCATVGTTACCSFDNVEELGENCNSLNFNANKWMQINFDCSLMWVRKVDALTSALTVDPLYLQHKHGNSAIDLRHWGIPLSRRFRALKLWFVIRMYGVEGLQRKIREQVRLAKLFEEKILEDERFEVLGNVTMGLVCFRLQGPNSLSIKLLKMINESGKLHMVPALLNELYVIRFAICAQTASERDVTYAVDLISAFATDLLAGRRDSNKDGDRGSIESINESDDEVFNTDFDDEFIFDHQRCHLQRAHMQRNLFFKMVSDPKSYNPRVLRSLSGRSRSHSLGSSVGSGGNKHVTNGTLPNGTPP</sequence>
<dbReference type="FunFam" id="1.20.1340.10:FF:000001">
    <property type="entry name" value="Histidine decarboxylase"/>
    <property type="match status" value="1"/>
</dbReference>
<gene>
    <name evidence="8" type="ORF">BaRGS_00015021</name>
</gene>
<feature type="compositionally biased region" description="Low complexity" evidence="7">
    <location>
        <begin position="488"/>
        <end position="505"/>
    </location>
</feature>
<organism evidence="8 9">
    <name type="scientific">Batillaria attramentaria</name>
    <dbReference type="NCBI Taxonomy" id="370345"/>
    <lineage>
        <taxon>Eukaryota</taxon>
        <taxon>Metazoa</taxon>
        <taxon>Spiralia</taxon>
        <taxon>Lophotrochozoa</taxon>
        <taxon>Mollusca</taxon>
        <taxon>Gastropoda</taxon>
        <taxon>Caenogastropoda</taxon>
        <taxon>Sorbeoconcha</taxon>
        <taxon>Cerithioidea</taxon>
        <taxon>Batillariidae</taxon>
        <taxon>Batillaria</taxon>
    </lineage>
</organism>
<dbReference type="Proteomes" id="UP001519460">
    <property type="component" value="Unassembled WGS sequence"/>
</dbReference>
<dbReference type="SUPFAM" id="SSF53383">
    <property type="entry name" value="PLP-dependent transferases"/>
    <property type="match status" value="1"/>
</dbReference>
<dbReference type="InterPro" id="IPR021115">
    <property type="entry name" value="Pyridoxal-P_BS"/>
</dbReference>
<evidence type="ECO:0000256" key="2">
    <source>
        <dbReference type="ARBA" id="ARBA00009533"/>
    </source>
</evidence>
<evidence type="ECO:0000256" key="7">
    <source>
        <dbReference type="SAM" id="MobiDB-lite"/>
    </source>
</evidence>
<evidence type="ECO:0000256" key="4">
    <source>
        <dbReference type="ARBA" id="ARBA00022898"/>
    </source>
</evidence>
<dbReference type="Gene3D" id="1.20.1340.10">
    <property type="entry name" value="dopa decarboxylase, N-terminal domain"/>
    <property type="match status" value="1"/>
</dbReference>
<comment type="caution">
    <text evidence="8">The sequence shown here is derived from an EMBL/GenBank/DDBJ whole genome shotgun (WGS) entry which is preliminary data.</text>
</comment>
<evidence type="ECO:0000256" key="6">
    <source>
        <dbReference type="RuleBase" id="RU000382"/>
    </source>
</evidence>
<dbReference type="Pfam" id="PF00282">
    <property type="entry name" value="Pyridoxal_deC"/>
    <property type="match status" value="1"/>
</dbReference>
<dbReference type="InterPro" id="IPR010977">
    <property type="entry name" value="Aromatic_deC"/>
</dbReference>
<dbReference type="GO" id="GO:0016831">
    <property type="term" value="F:carboxy-lyase activity"/>
    <property type="evidence" value="ECO:0007669"/>
    <property type="project" value="UniProtKB-KW"/>
</dbReference>
<dbReference type="PRINTS" id="PR00800">
    <property type="entry name" value="YHDCRBOXLASE"/>
</dbReference>
<dbReference type="InterPro" id="IPR015422">
    <property type="entry name" value="PyrdxlP-dep_Trfase_small"/>
</dbReference>
<dbReference type="InterPro" id="IPR015424">
    <property type="entry name" value="PyrdxlP-dep_Trfase"/>
</dbReference>
<dbReference type="PANTHER" id="PTHR11999:SF70">
    <property type="entry name" value="MIP05841P"/>
    <property type="match status" value="1"/>
</dbReference>